<evidence type="ECO:0000313" key="2">
    <source>
        <dbReference type="EMBL" id="KAK7266688.1"/>
    </source>
</evidence>
<protein>
    <submittedName>
        <fullName evidence="2">Uncharacterized protein</fullName>
    </submittedName>
</protein>
<dbReference type="Proteomes" id="UP001372338">
    <property type="component" value="Unassembled WGS sequence"/>
</dbReference>
<sequence length="69" mass="7701">MLSHYCLVPFAQQSFCTFKIANLTLNLNPPSSSLFFLTIILNLTSICPQLISSLFSRSTIINSFSLDLN</sequence>
<reference evidence="2 3" key="1">
    <citation type="submission" date="2024-01" db="EMBL/GenBank/DDBJ databases">
        <title>The genomes of 5 underutilized Papilionoideae crops provide insights into root nodulation and disease resistanc.</title>
        <authorList>
            <person name="Yuan L."/>
        </authorList>
    </citation>
    <scope>NUCLEOTIDE SEQUENCE [LARGE SCALE GENOMIC DNA]</scope>
    <source>
        <strain evidence="2">ZHUSHIDOU_FW_LH</strain>
        <tissue evidence="2">Leaf</tissue>
    </source>
</reference>
<keyword evidence="1" id="KW-1133">Transmembrane helix</keyword>
<feature type="transmembrane region" description="Helical" evidence="1">
    <location>
        <begin position="34"/>
        <end position="55"/>
    </location>
</feature>
<keyword evidence="3" id="KW-1185">Reference proteome</keyword>
<dbReference type="AlphaFoldDB" id="A0AAN9F7M4"/>
<keyword evidence="1" id="KW-0812">Transmembrane</keyword>
<evidence type="ECO:0000313" key="3">
    <source>
        <dbReference type="Proteomes" id="UP001372338"/>
    </source>
</evidence>
<keyword evidence="1" id="KW-0472">Membrane</keyword>
<comment type="caution">
    <text evidence="2">The sequence shown here is derived from an EMBL/GenBank/DDBJ whole genome shotgun (WGS) entry which is preliminary data.</text>
</comment>
<dbReference type="EMBL" id="JAYWIO010000004">
    <property type="protein sequence ID" value="KAK7266688.1"/>
    <property type="molecule type" value="Genomic_DNA"/>
</dbReference>
<proteinExistence type="predicted"/>
<name>A0AAN9F7M4_CROPI</name>
<organism evidence="2 3">
    <name type="scientific">Crotalaria pallida</name>
    <name type="common">Smooth rattlebox</name>
    <name type="synonym">Crotalaria striata</name>
    <dbReference type="NCBI Taxonomy" id="3830"/>
    <lineage>
        <taxon>Eukaryota</taxon>
        <taxon>Viridiplantae</taxon>
        <taxon>Streptophyta</taxon>
        <taxon>Embryophyta</taxon>
        <taxon>Tracheophyta</taxon>
        <taxon>Spermatophyta</taxon>
        <taxon>Magnoliopsida</taxon>
        <taxon>eudicotyledons</taxon>
        <taxon>Gunneridae</taxon>
        <taxon>Pentapetalae</taxon>
        <taxon>rosids</taxon>
        <taxon>fabids</taxon>
        <taxon>Fabales</taxon>
        <taxon>Fabaceae</taxon>
        <taxon>Papilionoideae</taxon>
        <taxon>50 kb inversion clade</taxon>
        <taxon>genistoids sensu lato</taxon>
        <taxon>core genistoids</taxon>
        <taxon>Crotalarieae</taxon>
        <taxon>Crotalaria</taxon>
    </lineage>
</organism>
<accession>A0AAN9F7M4</accession>
<evidence type="ECO:0000256" key="1">
    <source>
        <dbReference type="SAM" id="Phobius"/>
    </source>
</evidence>
<gene>
    <name evidence="2" type="ORF">RIF29_19338</name>
</gene>